<protein>
    <submittedName>
        <fullName evidence="9">ABC transporter permease</fullName>
    </submittedName>
</protein>
<keyword evidence="3" id="KW-0812">Transmembrane</keyword>
<keyword evidence="2" id="KW-1003">Cell membrane</keyword>
<dbReference type="PANTHER" id="PTHR30572:SF4">
    <property type="entry name" value="ABC TRANSPORTER PERMEASE YTRF"/>
    <property type="match status" value="1"/>
</dbReference>
<gene>
    <name evidence="9" type="ORF">TQ94_08255</name>
</gene>
<organism evidence="9 10">
    <name type="scientific">Bacillus cereus</name>
    <dbReference type="NCBI Taxonomy" id="1396"/>
    <lineage>
        <taxon>Bacteria</taxon>
        <taxon>Bacillati</taxon>
        <taxon>Bacillota</taxon>
        <taxon>Bacilli</taxon>
        <taxon>Bacillales</taxon>
        <taxon>Bacillaceae</taxon>
        <taxon>Bacillus</taxon>
        <taxon>Bacillus cereus group</taxon>
    </lineage>
</organism>
<keyword evidence="4" id="KW-1133">Transmembrane helix</keyword>
<comment type="subcellular location">
    <subcellularLocation>
        <location evidence="1">Cell membrane</location>
        <topology evidence="1">Multi-pass membrane protein</topology>
    </subcellularLocation>
</comment>
<dbReference type="InterPro" id="IPR050250">
    <property type="entry name" value="Macrolide_Exporter_MacB"/>
</dbReference>
<sequence>MIGNYKQLSRRYLKGNKKRTILTLIGIVLSVSLISTIGLFMNGTQISQIENTKKRQGYSFHAVVLNYDESILKKIKYNPQIESFGLMSQGETVQVGEAAVQMNFADDNALEFLKYSIIKGRLPSNDQEVAVDPWVLPYIKENIQIGDSFELNEKKYKLVGFLSDSTYTQENKVGRLLTYKSKFSAGEGKILVGISSKANFNEVLEGLKTISGENNINISNELIQLEKPGYNNSIMATLIITISIVVIATIVVIYNAFQISVVERTRQFGLLRSIGATRKQIRQIVLREATFLAVIAIPIGIICSLIALTSLQFTFSLLMENSKAVSIFHVDWNILLISSIITLLSVIASSLYPAYFAGKISPLLAISSRLSIKKEQIKKQKNSMVKKPLSIPLSMAMKNVKRNKNRYTITILSIIISSVLFITFSYLMSVAFASKSFDKLSVKSDITIKIVDNNPDHLAESEQVLHQLKSLENISKVYEKKENSFETKLKDVTQSSATVKEIENTIGKSYSITIVNNYQENKTKKEEKLTLQVLAYGFITVISLISSVNILNTITISIMTRRKELAALKSIGMSQKDLKKMITYEALIYGFSGSLQGIFFGCILSYIIYLAISDMLKMTWTIPYEACIITFVSALIISYLSVLNPLKKIQQDNIIDNIREQ</sequence>
<comment type="similarity">
    <text evidence="6">Belongs to the ABC-4 integral membrane protein family.</text>
</comment>
<evidence type="ECO:0000259" key="7">
    <source>
        <dbReference type="Pfam" id="PF02687"/>
    </source>
</evidence>
<evidence type="ECO:0000313" key="9">
    <source>
        <dbReference type="EMBL" id="KMP20296.1"/>
    </source>
</evidence>
<name>A0A9X0G9H4_BACCE</name>
<dbReference type="GO" id="GO:0005886">
    <property type="term" value="C:plasma membrane"/>
    <property type="evidence" value="ECO:0007669"/>
    <property type="project" value="UniProtKB-SubCell"/>
</dbReference>
<evidence type="ECO:0000256" key="5">
    <source>
        <dbReference type="ARBA" id="ARBA00023136"/>
    </source>
</evidence>
<evidence type="ECO:0000256" key="1">
    <source>
        <dbReference type="ARBA" id="ARBA00004651"/>
    </source>
</evidence>
<dbReference type="Pfam" id="PF12704">
    <property type="entry name" value="MacB_PCD"/>
    <property type="match status" value="1"/>
</dbReference>
<evidence type="ECO:0000259" key="8">
    <source>
        <dbReference type="Pfam" id="PF12704"/>
    </source>
</evidence>
<feature type="domain" description="ABC3 transporter permease C-terminal" evidence="7">
    <location>
        <begin position="240"/>
        <end position="362"/>
    </location>
</feature>
<reference evidence="9 10" key="1">
    <citation type="submission" date="2015-02" db="EMBL/GenBank/DDBJ databases">
        <title>Evolution of B. cereus sensu lato: Distribution, horizontal transfer and duplication of chromosomal virulence genes.</title>
        <authorList>
            <person name="Boehm M.-E."/>
            <person name="Huptas C."/>
            <person name="Krey V.M."/>
            <person name="Scherer S."/>
        </authorList>
    </citation>
    <scope>NUCLEOTIDE SEQUENCE [LARGE SCALE GENOMIC DNA]</scope>
    <source>
        <strain evidence="9 10">#17</strain>
    </source>
</reference>
<dbReference type="AlphaFoldDB" id="A0A9X0G9H4"/>
<proteinExistence type="inferred from homology"/>
<evidence type="ECO:0000256" key="6">
    <source>
        <dbReference type="ARBA" id="ARBA00038076"/>
    </source>
</evidence>
<dbReference type="InterPro" id="IPR025857">
    <property type="entry name" value="MacB_PCD"/>
</dbReference>
<evidence type="ECO:0000256" key="4">
    <source>
        <dbReference type="ARBA" id="ARBA00022989"/>
    </source>
</evidence>
<dbReference type="RefSeq" id="WP_048535698.1">
    <property type="nucleotide sequence ID" value="NZ_BIYE01000024.1"/>
</dbReference>
<feature type="domain" description="ABC3 transporter permease C-terminal" evidence="7">
    <location>
        <begin position="538"/>
        <end position="649"/>
    </location>
</feature>
<evidence type="ECO:0000313" key="10">
    <source>
        <dbReference type="Proteomes" id="UP000036243"/>
    </source>
</evidence>
<comment type="caution">
    <text evidence="9">The sequence shown here is derived from an EMBL/GenBank/DDBJ whole genome shotgun (WGS) entry which is preliminary data.</text>
</comment>
<evidence type="ECO:0000256" key="3">
    <source>
        <dbReference type="ARBA" id="ARBA00022692"/>
    </source>
</evidence>
<evidence type="ECO:0000256" key="2">
    <source>
        <dbReference type="ARBA" id="ARBA00022475"/>
    </source>
</evidence>
<dbReference type="PANTHER" id="PTHR30572">
    <property type="entry name" value="MEMBRANE COMPONENT OF TRANSPORTER-RELATED"/>
    <property type="match status" value="1"/>
</dbReference>
<dbReference type="Proteomes" id="UP000036243">
    <property type="component" value="Unassembled WGS sequence"/>
</dbReference>
<dbReference type="InterPro" id="IPR003838">
    <property type="entry name" value="ABC3_permease_C"/>
</dbReference>
<dbReference type="EMBL" id="JYFW01000012">
    <property type="protein sequence ID" value="KMP20296.1"/>
    <property type="molecule type" value="Genomic_DNA"/>
</dbReference>
<keyword evidence="5" id="KW-0472">Membrane</keyword>
<dbReference type="Pfam" id="PF02687">
    <property type="entry name" value="FtsX"/>
    <property type="match status" value="2"/>
</dbReference>
<dbReference type="GO" id="GO:0022857">
    <property type="term" value="F:transmembrane transporter activity"/>
    <property type="evidence" value="ECO:0007669"/>
    <property type="project" value="TreeGrafter"/>
</dbReference>
<accession>A0A9X0G9H4</accession>
<feature type="domain" description="MacB-like periplasmic core" evidence="8">
    <location>
        <begin position="20"/>
        <end position="168"/>
    </location>
</feature>